<dbReference type="InterPro" id="IPR003400">
    <property type="entry name" value="ExbD"/>
</dbReference>
<feature type="transmembrane region" description="Helical" evidence="13">
    <location>
        <begin position="20"/>
        <end position="40"/>
    </location>
</feature>
<keyword evidence="15" id="KW-1185">Reference proteome</keyword>
<evidence type="ECO:0000256" key="12">
    <source>
        <dbReference type="RuleBase" id="RU003879"/>
    </source>
</evidence>
<organism evidence="14 15">
    <name type="scientific">Caenimonas aquaedulcis</name>
    <dbReference type="NCBI Taxonomy" id="2793270"/>
    <lineage>
        <taxon>Bacteria</taxon>
        <taxon>Pseudomonadati</taxon>
        <taxon>Pseudomonadota</taxon>
        <taxon>Betaproteobacteria</taxon>
        <taxon>Burkholderiales</taxon>
        <taxon>Comamonadaceae</taxon>
        <taxon>Caenimonas</taxon>
    </lineage>
</organism>
<evidence type="ECO:0000256" key="10">
    <source>
        <dbReference type="ARBA" id="ARBA00022989"/>
    </source>
</evidence>
<evidence type="ECO:0000256" key="9">
    <source>
        <dbReference type="ARBA" id="ARBA00022927"/>
    </source>
</evidence>
<comment type="subcellular location">
    <subcellularLocation>
        <location evidence="2">Cell inner membrane</location>
        <topology evidence="2">Single-pass type II membrane protein</topology>
    </subcellularLocation>
    <subcellularLocation>
        <location evidence="12">Cell membrane</location>
        <topology evidence="12">Single-pass type II membrane protein</topology>
    </subcellularLocation>
</comment>
<dbReference type="RefSeq" id="WP_196987014.1">
    <property type="nucleotide sequence ID" value="NZ_JADWYS010000001.1"/>
</dbReference>
<keyword evidence="5 12" id="KW-0813">Transport</keyword>
<name>A0A931H5V8_9BURK</name>
<evidence type="ECO:0000256" key="7">
    <source>
        <dbReference type="ARBA" id="ARBA00022519"/>
    </source>
</evidence>
<keyword evidence="6" id="KW-1003">Cell membrane</keyword>
<evidence type="ECO:0000256" key="1">
    <source>
        <dbReference type="ARBA" id="ARBA00003540"/>
    </source>
</evidence>
<keyword evidence="10 13" id="KW-1133">Transmembrane helix</keyword>
<comment type="function">
    <text evidence="1">Involved in the TonB-dependent energy-dependent transport of various receptor-bound substrates.</text>
</comment>
<keyword evidence="7" id="KW-0997">Cell inner membrane</keyword>
<sequence length="139" mass="15021">MIPLGSDSEAEVMADINTTPLVDVLLVLLVMLIITIPIQLHSVNIEMPGRNAPPPLVEPQVVRIDVTPSGAFVWNGEVLAGRTELEARMQSAAQQQDQPEIHLRPDRLAKYDTVAIALAAAQRLGLKKIGLVGSEQFAP</sequence>
<dbReference type="Gene3D" id="3.30.420.270">
    <property type="match status" value="1"/>
</dbReference>
<dbReference type="PANTHER" id="PTHR30558:SF12">
    <property type="entry name" value="BIOPOLYMER TRANSPORT PROTEIN EXBD"/>
    <property type="match status" value="1"/>
</dbReference>
<proteinExistence type="inferred from homology"/>
<dbReference type="EMBL" id="JADWYS010000001">
    <property type="protein sequence ID" value="MBG9389204.1"/>
    <property type="molecule type" value="Genomic_DNA"/>
</dbReference>
<evidence type="ECO:0000313" key="15">
    <source>
        <dbReference type="Proteomes" id="UP000651050"/>
    </source>
</evidence>
<reference evidence="14" key="1">
    <citation type="submission" date="2020-11" db="EMBL/GenBank/DDBJ databases">
        <title>Bacterial whole genome sequence for Caenimonas sp. DR4.4.</title>
        <authorList>
            <person name="Le V."/>
            <person name="Ko S.-R."/>
            <person name="Ahn C.-Y."/>
            <person name="Oh H.-M."/>
        </authorList>
    </citation>
    <scope>NUCLEOTIDE SEQUENCE</scope>
    <source>
        <strain evidence="14">DR4.4</strain>
    </source>
</reference>
<evidence type="ECO:0000313" key="14">
    <source>
        <dbReference type="EMBL" id="MBG9389204.1"/>
    </source>
</evidence>
<dbReference type="Proteomes" id="UP000651050">
    <property type="component" value="Unassembled WGS sequence"/>
</dbReference>
<keyword evidence="9 12" id="KW-0653">Protein transport</keyword>
<comment type="subunit">
    <text evidence="4">The accessory proteins ExbB and ExbD seem to form a complex with TonB.</text>
</comment>
<evidence type="ECO:0000256" key="13">
    <source>
        <dbReference type="SAM" id="Phobius"/>
    </source>
</evidence>
<dbReference type="PANTHER" id="PTHR30558">
    <property type="entry name" value="EXBD MEMBRANE COMPONENT OF PMF-DRIVEN MACROMOLECULE IMPORT SYSTEM"/>
    <property type="match status" value="1"/>
</dbReference>
<comment type="caution">
    <text evidence="14">The sequence shown here is derived from an EMBL/GenBank/DDBJ whole genome shotgun (WGS) entry which is preliminary data.</text>
</comment>
<accession>A0A931H5V8</accession>
<keyword evidence="8 12" id="KW-0812">Transmembrane</keyword>
<keyword evidence="11 13" id="KW-0472">Membrane</keyword>
<dbReference type="GO" id="GO:0005886">
    <property type="term" value="C:plasma membrane"/>
    <property type="evidence" value="ECO:0007669"/>
    <property type="project" value="UniProtKB-SubCell"/>
</dbReference>
<evidence type="ECO:0000256" key="4">
    <source>
        <dbReference type="ARBA" id="ARBA00011471"/>
    </source>
</evidence>
<evidence type="ECO:0000256" key="2">
    <source>
        <dbReference type="ARBA" id="ARBA00004249"/>
    </source>
</evidence>
<evidence type="ECO:0000256" key="6">
    <source>
        <dbReference type="ARBA" id="ARBA00022475"/>
    </source>
</evidence>
<dbReference type="Pfam" id="PF02472">
    <property type="entry name" value="ExbD"/>
    <property type="match status" value="1"/>
</dbReference>
<evidence type="ECO:0000256" key="3">
    <source>
        <dbReference type="ARBA" id="ARBA00005811"/>
    </source>
</evidence>
<comment type="similarity">
    <text evidence="3 12">Belongs to the ExbD/TolR family.</text>
</comment>
<dbReference type="AlphaFoldDB" id="A0A931H5V8"/>
<gene>
    <name evidence="14" type="ORF">I5803_14305</name>
</gene>
<evidence type="ECO:0000256" key="11">
    <source>
        <dbReference type="ARBA" id="ARBA00023136"/>
    </source>
</evidence>
<evidence type="ECO:0000256" key="8">
    <source>
        <dbReference type="ARBA" id="ARBA00022692"/>
    </source>
</evidence>
<dbReference type="GO" id="GO:0022857">
    <property type="term" value="F:transmembrane transporter activity"/>
    <property type="evidence" value="ECO:0007669"/>
    <property type="project" value="InterPro"/>
</dbReference>
<evidence type="ECO:0000256" key="5">
    <source>
        <dbReference type="ARBA" id="ARBA00022448"/>
    </source>
</evidence>
<dbReference type="GO" id="GO:0015031">
    <property type="term" value="P:protein transport"/>
    <property type="evidence" value="ECO:0007669"/>
    <property type="project" value="UniProtKB-KW"/>
</dbReference>
<protein>
    <submittedName>
        <fullName evidence="14">Biopolymer transporter ExbD</fullName>
    </submittedName>
</protein>